<dbReference type="Proteomes" id="UP000034164">
    <property type="component" value="Unassembled WGS sequence"/>
</dbReference>
<organism evidence="1 2">
    <name type="scientific">[Emmonsia] crescens</name>
    <dbReference type="NCBI Taxonomy" id="73230"/>
    <lineage>
        <taxon>Eukaryota</taxon>
        <taxon>Fungi</taxon>
        <taxon>Dikarya</taxon>
        <taxon>Ascomycota</taxon>
        <taxon>Pezizomycotina</taxon>
        <taxon>Eurotiomycetes</taxon>
        <taxon>Eurotiomycetidae</taxon>
        <taxon>Onygenales</taxon>
        <taxon>Ajellomycetaceae</taxon>
        <taxon>Emergomyces</taxon>
    </lineage>
</organism>
<sequence length="87" mass="10464">MNLNQHQSLIFESVKMQKLSELLQKIIHSAVKHINELNKLFVHNNLLKQILISMQVFRAEREKLKRKECVVIKTFINTMQNMIREYK</sequence>
<proteinExistence type="predicted"/>
<evidence type="ECO:0000313" key="1">
    <source>
        <dbReference type="EMBL" id="KKZ64048.1"/>
    </source>
</evidence>
<accession>A0A0G2I114</accession>
<dbReference type="EMBL" id="LCZI01000881">
    <property type="protein sequence ID" value="KKZ64048.1"/>
    <property type="molecule type" value="Genomic_DNA"/>
</dbReference>
<dbReference type="VEuPathDB" id="FungiDB:EMCG_00240"/>
<reference evidence="2" key="1">
    <citation type="journal article" date="2015" name="PLoS Genet.">
        <title>The dynamic genome and transcriptome of the human fungal pathogen Blastomyces and close relative Emmonsia.</title>
        <authorList>
            <person name="Munoz J.F."/>
            <person name="Gauthier G.M."/>
            <person name="Desjardins C.A."/>
            <person name="Gallo J.E."/>
            <person name="Holder J."/>
            <person name="Sullivan T.D."/>
            <person name="Marty A.J."/>
            <person name="Carmen J.C."/>
            <person name="Chen Z."/>
            <person name="Ding L."/>
            <person name="Gujja S."/>
            <person name="Magrini V."/>
            <person name="Misas E."/>
            <person name="Mitreva M."/>
            <person name="Priest M."/>
            <person name="Saif S."/>
            <person name="Whiston E.A."/>
            <person name="Young S."/>
            <person name="Zeng Q."/>
            <person name="Goldman W.E."/>
            <person name="Mardis E.R."/>
            <person name="Taylor J.W."/>
            <person name="McEwen J.G."/>
            <person name="Clay O.K."/>
            <person name="Klein B.S."/>
            <person name="Cuomo C.A."/>
        </authorList>
    </citation>
    <scope>NUCLEOTIDE SEQUENCE [LARGE SCALE GENOMIC DNA]</scope>
    <source>
        <strain evidence="2">UAMH 3008</strain>
    </source>
</reference>
<gene>
    <name evidence="1" type="ORF">EMCG_00240</name>
</gene>
<evidence type="ECO:0000313" key="2">
    <source>
        <dbReference type="Proteomes" id="UP000034164"/>
    </source>
</evidence>
<name>A0A0G2I114_9EURO</name>
<dbReference type="OrthoDB" id="4188854at2759"/>
<comment type="caution">
    <text evidence="1">The sequence shown here is derived from an EMBL/GenBank/DDBJ whole genome shotgun (WGS) entry which is preliminary data.</text>
</comment>
<protein>
    <submittedName>
        <fullName evidence="1">Uncharacterized protein</fullName>
    </submittedName>
</protein>
<dbReference type="AlphaFoldDB" id="A0A0G2I114"/>